<sequence length="67" mass="7830">MSKRNQCSGDSVRWTNEIRSRRQVLESSLAHKRYTLKYTISEHVHSRGMNISRWDTLEVGGFFASPM</sequence>
<evidence type="ECO:0000313" key="1">
    <source>
        <dbReference type="EMBL" id="OWR46581.1"/>
    </source>
</evidence>
<protein>
    <submittedName>
        <fullName evidence="1">Uncharacterized protein</fullName>
    </submittedName>
</protein>
<keyword evidence="2" id="KW-1185">Reference proteome</keyword>
<organism evidence="1 2">
    <name type="scientific">Danaus plexippus plexippus</name>
    <dbReference type="NCBI Taxonomy" id="278856"/>
    <lineage>
        <taxon>Eukaryota</taxon>
        <taxon>Metazoa</taxon>
        <taxon>Ecdysozoa</taxon>
        <taxon>Arthropoda</taxon>
        <taxon>Hexapoda</taxon>
        <taxon>Insecta</taxon>
        <taxon>Pterygota</taxon>
        <taxon>Neoptera</taxon>
        <taxon>Endopterygota</taxon>
        <taxon>Lepidoptera</taxon>
        <taxon>Glossata</taxon>
        <taxon>Ditrysia</taxon>
        <taxon>Papilionoidea</taxon>
        <taxon>Nymphalidae</taxon>
        <taxon>Danainae</taxon>
        <taxon>Danaini</taxon>
        <taxon>Danaina</taxon>
        <taxon>Danaus</taxon>
        <taxon>Danaus</taxon>
    </lineage>
</organism>
<reference evidence="1 2" key="1">
    <citation type="journal article" date="2011" name="Cell">
        <title>The monarch butterfly genome yields insights into long-distance migration.</title>
        <authorList>
            <person name="Zhan S."/>
            <person name="Merlin C."/>
            <person name="Boore J.L."/>
            <person name="Reppert S.M."/>
        </authorList>
    </citation>
    <scope>NUCLEOTIDE SEQUENCE [LARGE SCALE GENOMIC DNA]</scope>
    <source>
        <strain evidence="1">F-2</strain>
    </source>
</reference>
<dbReference type="Proteomes" id="UP000007151">
    <property type="component" value="Unassembled WGS sequence"/>
</dbReference>
<dbReference type="KEGG" id="dpl:KGM_200682"/>
<evidence type="ECO:0000313" key="2">
    <source>
        <dbReference type="Proteomes" id="UP000007151"/>
    </source>
</evidence>
<name>A0A212EYP1_DANPL</name>
<dbReference type="InParanoid" id="A0A212EYP1"/>
<proteinExistence type="predicted"/>
<gene>
    <name evidence="1" type="ORF">KGM_200682</name>
</gene>
<accession>A0A212EYP1</accession>
<dbReference type="EMBL" id="AGBW02011479">
    <property type="protein sequence ID" value="OWR46581.1"/>
    <property type="molecule type" value="Genomic_DNA"/>
</dbReference>
<comment type="caution">
    <text evidence="1">The sequence shown here is derived from an EMBL/GenBank/DDBJ whole genome shotgun (WGS) entry which is preliminary data.</text>
</comment>
<dbReference type="AlphaFoldDB" id="A0A212EYP1"/>